<dbReference type="Gene3D" id="2.170.270.10">
    <property type="entry name" value="SET domain"/>
    <property type="match status" value="1"/>
</dbReference>
<dbReference type="InterPro" id="IPR001214">
    <property type="entry name" value="SET_dom"/>
</dbReference>
<dbReference type="InterPro" id="IPR011990">
    <property type="entry name" value="TPR-like_helical_dom_sf"/>
</dbReference>
<organism evidence="2 3">
    <name type="scientific">Eucalyptus globulus</name>
    <name type="common">Tasmanian blue gum</name>
    <dbReference type="NCBI Taxonomy" id="34317"/>
    <lineage>
        <taxon>Eukaryota</taxon>
        <taxon>Viridiplantae</taxon>
        <taxon>Streptophyta</taxon>
        <taxon>Embryophyta</taxon>
        <taxon>Tracheophyta</taxon>
        <taxon>Spermatophyta</taxon>
        <taxon>Magnoliopsida</taxon>
        <taxon>eudicotyledons</taxon>
        <taxon>Gunneridae</taxon>
        <taxon>Pentapetalae</taxon>
        <taxon>rosids</taxon>
        <taxon>malvids</taxon>
        <taxon>Myrtales</taxon>
        <taxon>Myrtaceae</taxon>
        <taxon>Myrtoideae</taxon>
        <taxon>Eucalypteae</taxon>
        <taxon>Eucalyptus</taxon>
    </lineage>
</organism>
<comment type="caution">
    <text evidence="2">The sequence shown here is derived from an EMBL/GenBank/DDBJ whole genome shotgun (WGS) entry which is preliminary data.</text>
</comment>
<dbReference type="Gene3D" id="1.25.40.10">
    <property type="entry name" value="Tetratricopeptide repeat domain"/>
    <property type="match status" value="2"/>
</dbReference>
<keyword evidence="3" id="KW-1185">Reference proteome</keyword>
<dbReference type="InterPro" id="IPR019734">
    <property type="entry name" value="TPR_rpt"/>
</dbReference>
<dbReference type="SUPFAM" id="SSF48452">
    <property type="entry name" value="TPR-like"/>
    <property type="match status" value="1"/>
</dbReference>
<reference evidence="2 3" key="1">
    <citation type="submission" date="2024-11" db="EMBL/GenBank/DDBJ databases">
        <title>Chromosome-level genome assembly of Eucalyptus globulus Labill. provides insights into its genome evolution.</title>
        <authorList>
            <person name="Li X."/>
        </authorList>
    </citation>
    <scope>NUCLEOTIDE SEQUENCE [LARGE SCALE GENOMIC DNA]</scope>
    <source>
        <strain evidence="2">CL2024</strain>
        <tissue evidence="2">Fresh tender leaves</tissue>
    </source>
</reference>
<accession>A0ABD3KDS3</accession>
<protein>
    <recommendedName>
        <fullName evidence="1">SET domain-containing protein</fullName>
    </recommendedName>
</protein>
<dbReference type="PANTHER" id="PTHR47337">
    <property type="entry name" value="TETRATRICOPEPTIDE REPEAT (TPR)-LIKE SUPERFAMILY PROTEIN"/>
    <property type="match status" value="1"/>
</dbReference>
<gene>
    <name evidence="2" type="ORF">ACJRO7_019091</name>
</gene>
<dbReference type="EMBL" id="JBJKBG010000005">
    <property type="protein sequence ID" value="KAL3737492.1"/>
    <property type="molecule type" value="Genomic_DNA"/>
</dbReference>
<sequence>MERLKSMVPDTLKAVVGASSADDILSTSASLLHFFLALPEFQLMVRDLVDPERCVSGKNKDAALDAKQKGNRCFSSADFSGALAFYSQALIVAPFDARDKDKNLVSVLYVNRAVALYKLGFKIECLRDCNRALQISPGYAKAWYWRGKINASSENYEDAMADLHVANLMETSSGGKRQIEGEMKLLQVQFTTTSGSLTQHDENIFKISDVPHEVKVKSIVMPHKGRGMASTGEIPPSYLVHSEEPYAAVILKNCRHRYCHYCFNELPVDAVPCSFCAIPRYCSEHCQLKAGHQSRNNVEEVSLHVEVPTEIENHIREVTSENWEEKIPEHFPEHRHECLDANWPAVLPHEVVLAGRVVVKSLVQRRDLVEIKALDLSYSYTELAVEVKLELCIYAIVLLVCLQRSLSLDLPVNPYFVYQIIIIMCQIRLNSMAIIRMKSSDPNTPQDPHRKLSSNEAASASTIEQVSVGQAIYAVGSLFNHSCRPNIHAYFLARTLFIRTTELVEAGCSLELSYGPQVGQWSCQDRLKFLGEKYCFRCQCRSCSVVNLSDLVLSAFHCVHPHCSGIVLDTFDIKSETEKLKQSRHAGDIYSLEPYVQVDKFGDLYAGEMDHNAQEKSYSSLHAGVGYCLKCGSHCDLESSCLMVSKALGNIKRLQDGIVRKELSSSLLSNALESLDQLRKVLHAYNKSIAEAEDSIAQAFCFIGELQCVMEHCKSSIQILEKLCSPDHVVIGYELVKLLSIQLSLGDVDAGETLNRLVIIFEHHYGSHAAVVFPYLKSFKREARKLCEVEDS</sequence>
<dbReference type="Proteomes" id="UP001634007">
    <property type="component" value="Unassembled WGS sequence"/>
</dbReference>
<dbReference type="SUPFAM" id="SSF82199">
    <property type="entry name" value="SET domain"/>
    <property type="match status" value="1"/>
</dbReference>
<feature type="domain" description="SET" evidence="1">
    <location>
        <begin position="212"/>
        <end position="515"/>
    </location>
</feature>
<dbReference type="PROSITE" id="PS50280">
    <property type="entry name" value="SET"/>
    <property type="match status" value="1"/>
</dbReference>
<dbReference type="SMART" id="SM00028">
    <property type="entry name" value="TPR"/>
    <property type="match status" value="3"/>
</dbReference>
<name>A0ABD3KDS3_EUCGL</name>
<dbReference type="AlphaFoldDB" id="A0ABD3KDS3"/>
<dbReference type="PANTHER" id="PTHR47337:SF1">
    <property type="entry name" value="TETRATRICOPEPTIDE REPEAT (TPR)-LIKE SUPERFAMILY PROTEIN"/>
    <property type="match status" value="1"/>
</dbReference>
<dbReference type="InterPro" id="IPR046341">
    <property type="entry name" value="SET_dom_sf"/>
</dbReference>
<proteinExistence type="predicted"/>
<evidence type="ECO:0000313" key="3">
    <source>
        <dbReference type="Proteomes" id="UP001634007"/>
    </source>
</evidence>
<evidence type="ECO:0000313" key="2">
    <source>
        <dbReference type="EMBL" id="KAL3737492.1"/>
    </source>
</evidence>
<evidence type="ECO:0000259" key="1">
    <source>
        <dbReference type="PROSITE" id="PS50280"/>
    </source>
</evidence>